<dbReference type="InterPro" id="IPR020449">
    <property type="entry name" value="Tscrpt_reg_AraC-type_HTH"/>
</dbReference>
<dbReference type="PANTHER" id="PTHR43280:SF2">
    <property type="entry name" value="HTH-TYPE TRANSCRIPTIONAL REGULATOR EXSA"/>
    <property type="match status" value="1"/>
</dbReference>
<dbReference type="SMART" id="SM00342">
    <property type="entry name" value="HTH_ARAC"/>
    <property type="match status" value="1"/>
</dbReference>
<dbReference type="Proteomes" id="UP001523565">
    <property type="component" value="Unassembled WGS sequence"/>
</dbReference>
<dbReference type="InterPro" id="IPR037923">
    <property type="entry name" value="HTH-like"/>
</dbReference>
<evidence type="ECO:0000256" key="1">
    <source>
        <dbReference type="ARBA" id="ARBA00023015"/>
    </source>
</evidence>
<name>A0ABT1EJU6_9FIRM</name>
<dbReference type="PROSITE" id="PS00041">
    <property type="entry name" value="HTH_ARAC_FAMILY_1"/>
    <property type="match status" value="1"/>
</dbReference>
<dbReference type="InterPro" id="IPR014710">
    <property type="entry name" value="RmlC-like_jellyroll"/>
</dbReference>
<dbReference type="Gene3D" id="1.10.10.60">
    <property type="entry name" value="Homeodomain-like"/>
    <property type="match status" value="2"/>
</dbReference>
<protein>
    <submittedName>
        <fullName evidence="5">AraC family transcriptional regulator</fullName>
    </submittedName>
</protein>
<comment type="caution">
    <text evidence="5">The sequence shown here is derived from an EMBL/GenBank/DDBJ whole genome shotgun (WGS) entry which is preliminary data.</text>
</comment>
<proteinExistence type="predicted"/>
<dbReference type="InterPro" id="IPR003313">
    <property type="entry name" value="AraC-bd"/>
</dbReference>
<reference evidence="5 6" key="1">
    <citation type="journal article" date="2022" name="Genome Biol. Evol.">
        <title>Host diet, physiology and behaviors set the stage for Lachnospiraceae cladogenesis.</title>
        <authorList>
            <person name="Vera-Ponce De Leon A."/>
            <person name="Schneider M."/>
            <person name="Jahnes B.C."/>
            <person name="Sadowski V."/>
            <person name="Camuy-Velez L.A."/>
            <person name="Duan J."/>
            <person name="Sabree Z.L."/>
        </authorList>
    </citation>
    <scope>NUCLEOTIDE SEQUENCE [LARGE SCALE GENOMIC DNA]</scope>
    <source>
        <strain evidence="5 6">PAL227</strain>
    </source>
</reference>
<dbReference type="InterPro" id="IPR009057">
    <property type="entry name" value="Homeodomain-like_sf"/>
</dbReference>
<evidence type="ECO:0000256" key="3">
    <source>
        <dbReference type="ARBA" id="ARBA00023163"/>
    </source>
</evidence>
<evidence type="ECO:0000259" key="4">
    <source>
        <dbReference type="PROSITE" id="PS01124"/>
    </source>
</evidence>
<dbReference type="PRINTS" id="PR00032">
    <property type="entry name" value="HTHARAC"/>
</dbReference>
<accession>A0ABT1EJU6</accession>
<dbReference type="PANTHER" id="PTHR43280">
    <property type="entry name" value="ARAC-FAMILY TRANSCRIPTIONAL REGULATOR"/>
    <property type="match status" value="1"/>
</dbReference>
<dbReference type="EMBL" id="JAMZFV010000020">
    <property type="protein sequence ID" value="MCP1110968.1"/>
    <property type="molecule type" value="Genomic_DNA"/>
</dbReference>
<dbReference type="Pfam" id="PF02311">
    <property type="entry name" value="AraC_binding"/>
    <property type="match status" value="1"/>
</dbReference>
<evidence type="ECO:0000256" key="2">
    <source>
        <dbReference type="ARBA" id="ARBA00023125"/>
    </source>
</evidence>
<keyword evidence="1" id="KW-0805">Transcription regulation</keyword>
<keyword evidence="3" id="KW-0804">Transcription</keyword>
<dbReference type="PROSITE" id="PS01124">
    <property type="entry name" value="HTH_ARAC_FAMILY_2"/>
    <property type="match status" value="1"/>
</dbReference>
<feature type="domain" description="HTH araC/xylS-type" evidence="4">
    <location>
        <begin position="174"/>
        <end position="272"/>
    </location>
</feature>
<dbReference type="SUPFAM" id="SSF51215">
    <property type="entry name" value="Regulatory protein AraC"/>
    <property type="match status" value="1"/>
</dbReference>
<dbReference type="Gene3D" id="2.60.120.10">
    <property type="entry name" value="Jelly Rolls"/>
    <property type="match status" value="1"/>
</dbReference>
<dbReference type="RefSeq" id="WP_262069849.1">
    <property type="nucleotide sequence ID" value="NZ_JAMXOC010000020.1"/>
</dbReference>
<organism evidence="5 6">
    <name type="scientific">Ohessyouella blattaphilus</name>
    <dbReference type="NCBI Taxonomy" id="2949333"/>
    <lineage>
        <taxon>Bacteria</taxon>
        <taxon>Bacillati</taxon>
        <taxon>Bacillota</taxon>
        <taxon>Clostridia</taxon>
        <taxon>Lachnospirales</taxon>
        <taxon>Lachnospiraceae</taxon>
        <taxon>Ohessyouella</taxon>
    </lineage>
</organism>
<dbReference type="SUPFAM" id="SSF46689">
    <property type="entry name" value="Homeodomain-like"/>
    <property type="match status" value="2"/>
</dbReference>
<evidence type="ECO:0000313" key="6">
    <source>
        <dbReference type="Proteomes" id="UP001523565"/>
    </source>
</evidence>
<keyword evidence="2" id="KW-0238">DNA-binding</keyword>
<evidence type="ECO:0000313" key="5">
    <source>
        <dbReference type="EMBL" id="MCP1110968.1"/>
    </source>
</evidence>
<sequence length="272" mass="31911">MDKRQHELVLPNKDLPFKLFLFEGGDGNYIRERHWHRSVEIFAVTEGEIRFFRGGERTILKAGELLLINSNEVHSVMAPTPNTTIVLQIPLGTFEGYFTEERYIRFAPTKGADDEALMTVLKKLYRTYQAGEEGYLLKVLSDYYRLLYILVTEYREKAVDKEEVNRNKKLNRLAKITDYLRDHYQQELSLEKVAQIFGYSPTYLSHMFRESIDISYKMYLQEIRLEYALGDLEKGELTLSEIADKHGFASGKSFAKVFKRRYGILPSEYRKK</sequence>
<dbReference type="CDD" id="cd02208">
    <property type="entry name" value="cupin_RmlC-like"/>
    <property type="match status" value="1"/>
</dbReference>
<dbReference type="InterPro" id="IPR018062">
    <property type="entry name" value="HTH_AraC-typ_CS"/>
</dbReference>
<keyword evidence="6" id="KW-1185">Reference proteome</keyword>
<gene>
    <name evidence="5" type="ORF">NK118_11975</name>
</gene>
<dbReference type="Pfam" id="PF12833">
    <property type="entry name" value="HTH_18"/>
    <property type="match status" value="1"/>
</dbReference>
<dbReference type="InterPro" id="IPR018060">
    <property type="entry name" value="HTH_AraC"/>
</dbReference>